<organism evidence="4 5">
    <name type="scientific">Podospora appendiculata</name>
    <dbReference type="NCBI Taxonomy" id="314037"/>
    <lineage>
        <taxon>Eukaryota</taxon>
        <taxon>Fungi</taxon>
        <taxon>Dikarya</taxon>
        <taxon>Ascomycota</taxon>
        <taxon>Pezizomycotina</taxon>
        <taxon>Sordariomycetes</taxon>
        <taxon>Sordariomycetidae</taxon>
        <taxon>Sordariales</taxon>
        <taxon>Podosporaceae</taxon>
        <taxon>Podospora</taxon>
    </lineage>
</organism>
<feature type="transmembrane region" description="Helical" evidence="2">
    <location>
        <begin position="169"/>
        <end position="188"/>
    </location>
</feature>
<evidence type="ECO:0000256" key="2">
    <source>
        <dbReference type="SAM" id="Phobius"/>
    </source>
</evidence>
<keyword evidence="2" id="KW-0472">Membrane</keyword>
<evidence type="ECO:0000313" key="4">
    <source>
        <dbReference type="EMBL" id="KAK3682247.1"/>
    </source>
</evidence>
<protein>
    <submittedName>
        <fullName evidence="4">Acyltransferase</fullName>
    </submittedName>
</protein>
<feature type="transmembrane region" description="Helical" evidence="2">
    <location>
        <begin position="219"/>
        <end position="237"/>
    </location>
</feature>
<dbReference type="GO" id="GO:0016747">
    <property type="term" value="F:acyltransferase activity, transferring groups other than amino-acyl groups"/>
    <property type="evidence" value="ECO:0007669"/>
    <property type="project" value="InterPro"/>
</dbReference>
<dbReference type="PANTHER" id="PTHR23028">
    <property type="entry name" value="ACETYLTRANSFERASE"/>
    <property type="match status" value="1"/>
</dbReference>
<dbReference type="Proteomes" id="UP001270362">
    <property type="component" value="Unassembled WGS sequence"/>
</dbReference>
<sequence>MAPRIENLPLSSRRGSSHCQLSTFATRDVDDVRGFLDTDKAWETINRDWKPHPNATAAMQSPSSATLWNVLGSLKPLLLWPKSCRISGAGDGSGSANGTDAGDDGQPEKTTQLRPTAYLDGLRGFAAFLVYWHHHELWAHPLEQHDILESGFGHDDKHYFVAYPFIRNFFGGGHFAVSTFFVISGYVLSSKPLSLIHAGEQAKLADNLGSALFRRWMRLYIPIICTTFIYMTLLQLFNPWMENVTLQSNYRDELWHWYAEFKNFSFIFNTSGELGMSYNFHLWSIPVEFRGSIVVYTALLAMARCTRNARLLLHVVLVYYLLYIADGSHFAMFAAGMLLCDLDLLAAKDELPSFLARLEPYKTIIYYHFLVISLYLGGVPSHTADVKDLAPNRGWYLLSYLKPQAVFDYKWFYLFWAAVLLVASTPRISWLKRFFETRFCQYLGRISYSLYLVHGPILWTIGERIYTAVGFAKKEQLKNIPGWVNRFPLSMAGPFGCEVAFFLPHLIQLPLTLYCAELVTRAFDEPSVKFPQWLYKRTVAKQVRLPA</sequence>
<dbReference type="AlphaFoldDB" id="A0AAE1C7Y4"/>
<dbReference type="PANTHER" id="PTHR23028:SF125">
    <property type="entry name" value="ACYLTRANSFERASE"/>
    <property type="match status" value="1"/>
</dbReference>
<dbReference type="Pfam" id="PF01757">
    <property type="entry name" value="Acyl_transf_3"/>
    <property type="match status" value="1"/>
</dbReference>
<feature type="transmembrane region" description="Helical" evidence="2">
    <location>
        <begin position="411"/>
        <end position="430"/>
    </location>
</feature>
<feature type="region of interest" description="Disordered" evidence="1">
    <location>
        <begin position="90"/>
        <end position="111"/>
    </location>
</feature>
<evidence type="ECO:0000313" key="5">
    <source>
        <dbReference type="Proteomes" id="UP001270362"/>
    </source>
</evidence>
<dbReference type="InterPro" id="IPR002656">
    <property type="entry name" value="Acyl_transf_3_dom"/>
</dbReference>
<reference evidence="4" key="1">
    <citation type="journal article" date="2023" name="Mol. Phylogenet. Evol.">
        <title>Genome-scale phylogeny and comparative genomics of the fungal order Sordariales.</title>
        <authorList>
            <person name="Hensen N."/>
            <person name="Bonometti L."/>
            <person name="Westerberg I."/>
            <person name="Brannstrom I.O."/>
            <person name="Guillou S."/>
            <person name="Cros-Aarteil S."/>
            <person name="Calhoun S."/>
            <person name="Haridas S."/>
            <person name="Kuo A."/>
            <person name="Mondo S."/>
            <person name="Pangilinan J."/>
            <person name="Riley R."/>
            <person name="LaButti K."/>
            <person name="Andreopoulos B."/>
            <person name="Lipzen A."/>
            <person name="Chen C."/>
            <person name="Yan M."/>
            <person name="Daum C."/>
            <person name="Ng V."/>
            <person name="Clum A."/>
            <person name="Steindorff A."/>
            <person name="Ohm R.A."/>
            <person name="Martin F."/>
            <person name="Silar P."/>
            <person name="Natvig D.O."/>
            <person name="Lalanne C."/>
            <person name="Gautier V."/>
            <person name="Ament-Velasquez S.L."/>
            <person name="Kruys A."/>
            <person name="Hutchinson M.I."/>
            <person name="Powell A.J."/>
            <person name="Barry K."/>
            <person name="Miller A.N."/>
            <person name="Grigoriev I.V."/>
            <person name="Debuchy R."/>
            <person name="Gladieux P."/>
            <person name="Hiltunen Thoren M."/>
            <person name="Johannesson H."/>
        </authorList>
    </citation>
    <scope>NUCLEOTIDE SEQUENCE</scope>
    <source>
        <strain evidence="4">CBS 314.62</strain>
    </source>
</reference>
<keyword evidence="2" id="KW-0812">Transmembrane</keyword>
<accession>A0AAE1C7Y4</accession>
<proteinExistence type="predicted"/>
<keyword evidence="5" id="KW-1185">Reference proteome</keyword>
<keyword evidence="2" id="KW-1133">Transmembrane helix</keyword>
<evidence type="ECO:0000256" key="1">
    <source>
        <dbReference type="SAM" id="MobiDB-lite"/>
    </source>
</evidence>
<evidence type="ECO:0000259" key="3">
    <source>
        <dbReference type="Pfam" id="PF01757"/>
    </source>
</evidence>
<comment type="caution">
    <text evidence="4">The sequence shown here is derived from an EMBL/GenBank/DDBJ whole genome shotgun (WGS) entry which is preliminary data.</text>
</comment>
<feature type="transmembrane region" description="Helical" evidence="2">
    <location>
        <begin position="311"/>
        <end position="335"/>
    </location>
</feature>
<dbReference type="InterPro" id="IPR050879">
    <property type="entry name" value="Acyltransferase_3"/>
</dbReference>
<dbReference type="EMBL" id="JAULSO010000005">
    <property type="protein sequence ID" value="KAK3682247.1"/>
    <property type="molecule type" value="Genomic_DNA"/>
</dbReference>
<keyword evidence="4" id="KW-0808">Transferase</keyword>
<feature type="domain" description="Acyltransferase 3" evidence="3">
    <location>
        <begin position="117"/>
        <end position="494"/>
    </location>
</feature>
<name>A0AAE1C7Y4_9PEZI</name>
<reference evidence="4" key="2">
    <citation type="submission" date="2023-06" db="EMBL/GenBank/DDBJ databases">
        <authorList>
            <consortium name="Lawrence Berkeley National Laboratory"/>
            <person name="Haridas S."/>
            <person name="Hensen N."/>
            <person name="Bonometti L."/>
            <person name="Westerberg I."/>
            <person name="Brannstrom I.O."/>
            <person name="Guillou S."/>
            <person name="Cros-Aarteil S."/>
            <person name="Calhoun S."/>
            <person name="Kuo A."/>
            <person name="Mondo S."/>
            <person name="Pangilinan J."/>
            <person name="Riley R."/>
            <person name="Labutti K."/>
            <person name="Andreopoulos B."/>
            <person name="Lipzen A."/>
            <person name="Chen C."/>
            <person name="Yanf M."/>
            <person name="Daum C."/>
            <person name="Ng V."/>
            <person name="Clum A."/>
            <person name="Steindorff A."/>
            <person name="Ohm R."/>
            <person name="Martin F."/>
            <person name="Silar P."/>
            <person name="Natvig D."/>
            <person name="Lalanne C."/>
            <person name="Gautier V."/>
            <person name="Ament-Velasquez S.L."/>
            <person name="Kruys A."/>
            <person name="Hutchinson M.I."/>
            <person name="Powell A.J."/>
            <person name="Barry K."/>
            <person name="Miller A.N."/>
            <person name="Grigoriev I.V."/>
            <person name="Debuchy R."/>
            <person name="Gladieux P."/>
            <person name="Thoren M.H."/>
            <person name="Johannesson H."/>
        </authorList>
    </citation>
    <scope>NUCLEOTIDE SEQUENCE</scope>
    <source>
        <strain evidence="4">CBS 314.62</strain>
    </source>
</reference>
<keyword evidence="4" id="KW-0012">Acyltransferase</keyword>
<gene>
    <name evidence="4" type="ORF">B0T22DRAFT_470646</name>
</gene>